<accession>A0A2T0X8Z1</accession>
<evidence type="ECO:0000313" key="6">
    <source>
        <dbReference type="Proteomes" id="UP000238801"/>
    </source>
</evidence>
<dbReference type="Pfam" id="PF01464">
    <property type="entry name" value="SLT"/>
    <property type="match status" value="1"/>
</dbReference>
<evidence type="ECO:0000256" key="1">
    <source>
        <dbReference type="ARBA" id="ARBA00007734"/>
    </source>
</evidence>
<comment type="similarity">
    <text evidence="2">Belongs to the virb1 family.</text>
</comment>
<dbReference type="InterPro" id="IPR008258">
    <property type="entry name" value="Transglycosylase_SLT_dom_1"/>
</dbReference>
<evidence type="ECO:0000259" key="4">
    <source>
        <dbReference type="Pfam" id="PF01464"/>
    </source>
</evidence>
<keyword evidence="3" id="KW-0732">Signal</keyword>
<keyword evidence="6" id="KW-1185">Reference proteome</keyword>
<evidence type="ECO:0000313" key="5">
    <source>
        <dbReference type="EMBL" id="PRY95387.1"/>
    </source>
</evidence>
<dbReference type="CDD" id="cd00254">
    <property type="entry name" value="LT-like"/>
    <property type="match status" value="1"/>
</dbReference>
<organism evidence="5 6">
    <name type="scientific">Hasllibacter halocynthiae</name>
    <dbReference type="NCBI Taxonomy" id="595589"/>
    <lineage>
        <taxon>Bacteria</taxon>
        <taxon>Pseudomonadati</taxon>
        <taxon>Pseudomonadota</taxon>
        <taxon>Alphaproteobacteria</taxon>
        <taxon>Rhodobacterales</taxon>
        <taxon>Roseobacteraceae</taxon>
        <taxon>Hasllibacter</taxon>
    </lineage>
</organism>
<dbReference type="PANTHER" id="PTHR37423">
    <property type="entry name" value="SOLUBLE LYTIC MUREIN TRANSGLYCOSYLASE-RELATED"/>
    <property type="match status" value="1"/>
</dbReference>
<dbReference type="Gene3D" id="1.10.530.10">
    <property type="match status" value="1"/>
</dbReference>
<dbReference type="Proteomes" id="UP000238801">
    <property type="component" value="Unassembled WGS sequence"/>
</dbReference>
<protein>
    <submittedName>
        <fullName evidence="5">Transglycosylase-like protein with SLT domain</fullName>
    </submittedName>
</protein>
<evidence type="ECO:0000256" key="3">
    <source>
        <dbReference type="SAM" id="SignalP"/>
    </source>
</evidence>
<dbReference type="EMBL" id="PVTT01000001">
    <property type="protein sequence ID" value="PRY95387.1"/>
    <property type="molecule type" value="Genomic_DNA"/>
</dbReference>
<reference evidence="5 6" key="1">
    <citation type="submission" date="2018-03" db="EMBL/GenBank/DDBJ databases">
        <title>Genomic Encyclopedia of Archaeal and Bacterial Type Strains, Phase II (KMG-II): from individual species to whole genera.</title>
        <authorList>
            <person name="Goeker M."/>
        </authorList>
    </citation>
    <scope>NUCLEOTIDE SEQUENCE [LARGE SCALE GENOMIC DNA]</scope>
    <source>
        <strain evidence="5 6">DSM 29318</strain>
    </source>
</reference>
<dbReference type="RefSeq" id="WP_245883728.1">
    <property type="nucleotide sequence ID" value="NZ_PVTT01000001.1"/>
</dbReference>
<feature type="chain" id="PRO_5015493091" evidence="3">
    <location>
        <begin position="18"/>
        <end position="275"/>
    </location>
</feature>
<comment type="caution">
    <text evidence="5">The sequence shown here is derived from an EMBL/GenBank/DDBJ whole genome shotgun (WGS) entry which is preliminary data.</text>
</comment>
<evidence type="ECO:0000256" key="2">
    <source>
        <dbReference type="ARBA" id="ARBA00009387"/>
    </source>
</evidence>
<comment type="similarity">
    <text evidence="1">Belongs to the transglycosylase Slt family.</text>
</comment>
<feature type="domain" description="Transglycosylase SLT" evidence="4">
    <location>
        <begin position="33"/>
        <end position="128"/>
    </location>
</feature>
<dbReference type="AlphaFoldDB" id="A0A2T0X8Z1"/>
<feature type="signal peptide" evidence="3">
    <location>
        <begin position="1"/>
        <end position="17"/>
    </location>
</feature>
<sequence>MRALFLLLFLAALPALADPPGAQGWPDRVCAAIDRAAAAAGIDPHFHARLLWQESRFRAGAVSPAGAQGIAQFMPGTAAREGLADPFDPWSAIEASARHLADLEAEFGNPGLAAAGYNAGAQRVRAFLAGDRGLPRETRNYLGIVTGLSGAGWRDGADPPDMALGTGPFRDECARMARAASSGAFRMTPATVPVPAFGVVLAAGRTEAIAARLGAARARAHDLPEGSLRVSRARLAGMGTMARPLAILDAPDRDAARTICRRIAAEGGWCRVYAR</sequence>
<dbReference type="InterPro" id="IPR023346">
    <property type="entry name" value="Lysozyme-like_dom_sf"/>
</dbReference>
<proteinExistence type="inferred from homology"/>
<dbReference type="PANTHER" id="PTHR37423:SF2">
    <property type="entry name" value="MEMBRANE-BOUND LYTIC MUREIN TRANSGLYCOSYLASE C"/>
    <property type="match status" value="1"/>
</dbReference>
<name>A0A2T0X8Z1_9RHOB</name>
<dbReference type="SUPFAM" id="SSF53955">
    <property type="entry name" value="Lysozyme-like"/>
    <property type="match status" value="1"/>
</dbReference>
<gene>
    <name evidence="5" type="ORF">BCF33_1005</name>
</gene>